<dbReference type="RefSeq" id="WP_166104697.1">
    <property type="nucleotide sequence ID" value="NZ_BMMY01000004.1"/>
</dbReference>
<keyword evidence="2" id="KW-0812">Transmembrane</keyword>
<gene>
    <name evidence="3" type="ORF">H9L10_01505</name>
</gene>
<dbReference type="EMBL" id="CP060712">
    <property type="protein sequence ID" value="QNN49799.1"/>
    <property type="molecule type" value="Genomic_DNA"/>
</dbReference>
<feature type="compositionally biased region" description="Pro residues" evidence="1">
    <location>
        <begin position="294"/>
        <end position="304"/>
    </location>
</feature>
<protein>
    <submittedName>
        <fullName evidence="3">Uncharacterized protein</fullName>
    </submittedName>
</protein>
<evidence type="ECO:0000313" key="3">
    <source>
        <dbReference type="EMBL" id="QNN49799.1"/>
    </source>
</evidence>
<reference evidence="3 4" key="1">
    <citation type="submission" date="2020-08" db="EMBL/GenBank/DDBJ databases">
        <title>Genome sequence of Phycicoccus endophyticus JCM 31784T.</title>
        <authorList>
            <person name="Hyun D.-W."/>
            <person name="Bae J.-W."/>
        </authorList>
    </citation>
    <scope>NUCLEOTIDE SEQUENCE [LARGE SCALE GENOMIC DNA]</scope>
    <source>
        <strain evidence="3 4">JCM 31784</strain>
    </source>
</reference>
<proteinExistence type="predicted"/>
<dbReference type="AlphaFoldDB" id="A0A7G9R2H4"/>
<dbReference type="KEGG" id="pei:H9L10_01505"/>
<evidence type="ECO:0000313" key="4">
    <source>
        <dbReference type="Proteomes" id="UP000515976"/>
    </source>
</evidence>
<accession>A0A7G9R2H4</accession>
<feature type="region of interest" description="Disordered" evidence="1">
    <location>
        <begin position="273"/>
        <end position="317"/>
    </location>
</feature>
<evidence type="ECO:0000256" key="1">
    <source>
        <dbReference type="SAM" id="MobiDB-lite"/>
    </source>
</evidence>
<keyword evidence="4" id="KW-1185">Reference proteome</keyword>
<keyword evidence="2" id="KW-1133">Transmembrane helix</keyword>
<sequence length="317" mass="33683">MSTPTAPMADPRAADVHAYILAVRSWLGDLPAEDVDELTFGMEADLAERAAEGGGRLGEVLGEPEEYAAELRAAAGLPPRATAPRPPGHVAELRRDLERLRAGILERWAWLPELRATWWIARGFTLGWVLLAMAGTRHPVFAGVVGAVLSYGVGRASRGWRSGPLPGVVLLANLVAAVAVAPVLWVATHPQLTYVETESSSVTGLARDGEPVLDLFVYDADGHRVDRARILDQSGQGVFVDPSFFDLSGEEVPRKPDGSPDVETDVFPLVVGDQDPWAAGEDGWTPPLVLAPLPVEPGPAPTPSEPERSAAASTPSP</sequence>
<evidence type="ECO:0000256" key="2">
    <source>
        <dbReference type="SAM" id="Phobius"/>
    </source>
</evidence>
<dbReference type="Proteomes" id="UP000515976">
    <property type="component" value="Chromosome"/>
</dbReference>
<feature type="transmembrane region" description="Helical" evidence="2">
    <location>
        <begin position="168"/>
        <end position="187"/>
    </location>
</feature>
<organism evidence="3 4">
    <name type="scientific">Phycicoccus endophyticus</name>
    <dbReference type="NCBI Taxonomy" id="1690220"/>
    <lineage>
        <taxon>Bacteria</taxon>
        <taxon>Bacillati</taxon>
        <taxon>Actinomycetota</taxon>
        <taxon>Actinomycetes</taxon>
        <taxon>Micrococcales</taxon>
        <taxon>Intrasporangiaceae</taxon>
        <taxon>Phycicoccus</taxon>
    </lineage>
</organism>
<keyword evidence="2" id="KW-0472">Membrane</keyword>
<name>A0A7G9R2H4_9MICO</name>